<evidence type="ECO:0000256" key="1">
    <source>
        <dbReference type="SAM" id="MobiDB-lite"/>
    </source>
</evidence>
<accession>A0A0C4YF04</accession>
<dbReference type="AlphaFoldDB" id="A0A0C4YF04"/>
<keyword evidence="2" id="KW-1133">Transmembrane helix</keyword>
<evidence type="ECO:0000256" key="2">
    <source>
        <dbReference type="SAM" id="Phobius"/>
    </source>
</evidence>
<dbReference type="Proteomes" id="UP000031843">
    <property type="component" value="Chromosome main"/>
</dbReference>
<dbReference type="KEGG" id="cbw:RR42_m1946"/>
<evidence type="ECO:0000313" key="3">
    <source>
        <dbReference type="EMBL" id="AJG19341.1"/>
    </source>
</evidence>
<sequence>MRDTLAAYRAEAVKVHLASTAPTLARALRRARLRGLAAGTVGCGMAAAAWLLAAWLTGPAPEPLPSFQPVSMPGSMPVTSPARLPAPDAGLQAAVADRPEAVAAAVDSPTPAAPLPAPLRADSATASTATSPVAAPVERAMARRHSHADPVPPRQVAGRSAGTPVADDAGDNAGHSTSDSVGHSAGYMLAAPAYDAGSRPSAVAYLPPDSHFTLHGHSRLIDE</sequence>
<dbReference type="EMBL" id="CP010536">
    <property type="protein sequence ID" value="AJG19341.1"/>
    <property type="molecule type" value="Genomic_DNA"/>
</dbReference>
<reference evidence="3 4" key="1">
    <citation type="journal article" date="2015" name="Genome Announc.">
        <title>Complete Genome Sequence of Cupriavidus basilensis 4G11, Isolated from the Oak Ridge Field Research Center Site.</title>
        <authorList>
            <person name="Ray J."/>
            <person name="Waters R.J."/>
            <person name="Skerker J.M."/>
            <person name="Kuehl J.V."/>
            <person name="Price M.N."/>
            <person name="Huang J."/>
            <person name="Chakraborty R."/>
            <person name="Arkin A.P."/>
            <person name="Deutschbauer A."/>
        </authorList>
    </citation>
    <scope>NUCLEOTIDE SEQUENCE [LARGE SCALE GENOMIC DNA]</scope>
    <source>
        <strain evidence="3">4G11</strain>
    </source>
</reference>
<keyword evidence="2" id="KW-0812">Transmembrane</keyword>
<gene>
    <name evidence="3" type="ORF">RR42_m1946</name>
</gene>
<feature type="transmembrane region" description="Helical" evidence="2">
    <location>
        <begin position="36"/>
        <end position="56"/>
    </location>
</feature>
<proteinExistence type="predicted"/>
<organism evidence="3 4">
    <name type="scientific">Cupriavidus basilensis</name>
    <dbReference type="NCBI Taxonomy" id="68895"/>
    <lineage>
        <taxon>Bacteria</taxon>
        <taxon>Pseudomonadati</taxon>
        <taxon>Pseudomonadota</taxon>
        <taxon>Betaproteobacteria</taxon>
        <taxon>Burkholderiales</taxon>
        <taxon>Burkholderiaceae</taxon>
        <taxon>Cupriavidus</taxon>
    </lineage>
</organism>
<protein>
    <submittedName>
        <fullName evidence="3">Uncharacterized protein</fullName>
    </submittedName>
</protein>
<evidence type="ECO:0000313" key="4">
    <source>
        <dbReference type="Proteomes" id="UP000031843"/>
    </source>
</evidence>
<name>A0A0C4YF04_9BURK</name>
<keyword evidence="2" id="KW-0472">Membrane</keyword>
<feature type="compositionally biased region" description="Low complexity" evidence="1">
    <location>
        <begin position="118"/>
        <end position="137"/>
    </location>
</feature>
<keyword evidence="4" id="KW-1185">Reference proteome</keyword>
<feature type="region of interest" description="Disordered" evidence="1">
    <location>
        <begin position="106"/>
        <end position="180"/>
    </location>
</feature>